<comment type="caution">
    <text evidence="2">The sequence shown here is derived from an EMBL/GenBank/DDBJ whole genome shotgun (WGS) entry which is preliminary data.</text>
</comment>
<feature type="transmembrane region" description="Helical" evidence="1">
    <location>
        <begin position="7"/>
        <end position="26"/>
    </location>
</feature>
<dbReference type="PATRIC" id="fig|1423811.3.peg.1509"/>
<proteinExistence type="predicted"/>
<feature type="transmembrane region" description="Helical" evidence="1">
    <location>
        <begin position="82"/>
        <end position="98"/>
    </location>
</feature>
<feature type="transmembrane region" description="Helical" evidence="1">
    <location>
        <begin position="161"/>
        <end position="194"/>
    </location>
</feature>
<dbReference type="EMBL" id="AZDG01000032">
    <property type="protein sequence ID" value="KRK63529.1"/>
    <property type="molecule type" value="Genomic_DNA"/>
</dbReference>
<evidence type="ECO:0000256" key="1">
    <source>
        <dbReference type="SAM" id="Phobius"/>
    </source>
</evidence>
<protein>
    <submittedName>
        <fullName evidence="2">Uncharacterized protein</fullName>
    </submittedName>
</protein>
<keyword evidence="1" id="KW-1133">Transmembrane helix</keyword>
<reference evidence="2 3" key="1">
    <citation type="journal article" date="2015" name="Genome Announc.">
        <title>Expanding the biotechnology potential of lactobacilli through comparative genomics of 213 strains and associated genera.</title>
        <authorList>
            <person name="Sun Z."/>
            <person name="Harris H.M."/>
            <person name="McCann A."/>
            <person name="Guo C."/>
            <person name="Argimon S."/>
            <person name="Zhang W."/>
            <person name="Yang X."/>
            <person name="Jeffery I.B."/>
            <person name="Cooney J.C."/>
            <person name="Kagawa T.F."/>
            <person name="Liu W."/>
            <person name="Song Y."/>
            <person name="Salvetti E."/>
            <person name="Wrobel A."/>
            <person name="Rasinkangas P."/>
            <person name="Parkhill J."/>
            <person name="Rea M.C."/>
            <person name="O'Sullivan O."/>
            <person name="Ritari J."/>
            <person name="Douillard F.P."/>
            <person name="Paul Ross R."/>
            <person name="Yang R."/>
            <person name="Briner A.E."/>
            <person name="Felis G.E."/>
            <person name="de Vos W.M."/>
            <person name="Barrangou R."/>
            <person name="Klaenhammer T.R."/>
            <person name="Caufield P.W."/>
            <person name="Cui Y."/>
            <person name="Zhang H."/>
            <person name="O'Toole P.W."/>
        </authorList>
    </citation>
    <scope>NUCLEOTIDE SEQUENCE [LARGE SCALE GENOMIC DNA]</scope>
    <source>
        <strain evidence="2 3">DSM 20183</strain>
    </source>
</reference>
<dbReference type="AlphaFoldDB" id="A0A0R1J3P4"/>
<evidence type="ECO:0000313" key="3">
    <source>
        <dbReference type="Proteomes" id="UP000050929"/>
    </source>
</evidence>
<organism evidence="2 3">
    <name type="scientific">Companilactobacillus tucceti DSM 20183</name>
    <dbReference type="NCBI Taxonomy" id="1423811"/>
    <lineage>
        <taxon>Bacteria</taxon>
        <taxon>Bacillati</taxon>
        <taxon>Bacillota</taxon>
        <taxon>Bacilli</taxon>
        <taxon>Lactobacillales</taxon>
        <taxon>Lactobacillaceae</taxon>
        <taxon>Companilactobacillus</taxon>
    </lineage>
</organism>
<feature type="transmembrane region" description="Helical" evidence="1">
    <location>
        <begin position="135"/>
        <end position="154"/>
    </location>
</feature>
<gene>
    <name evidence="2" type="ORF">FC72_GL001484</name>
</gene>
<sequence>MNNRKLIVALLEFVSYHIFPISFLFTHHLNNYSINFYLIVMVAMVAFYKEYVRTLKPNFYFNGLYTVCFFILALISYRTLNINVIILVFVQLVFLYLTKNISKKYHILETLIDDFIIPSFTSIAIAYTYAHFISVNFIVPLLLINIAAVLIIYFEGAISDFIQLITLAGLTLILFLLNYISLITAITIVIFVLASTLLKEFKHISASNLVYRLIGNILLLI</sequence>
<keyword evidence="1" id="KW-0812">Transmembrane</keyword>
<dbReference type="Proteomes" id="UP000050929">
    <property type="component" value="Unassembled WGS sequence"/>
</dbReference>
<evidence type="ECO:0000313" key="2">
    <source>
        <dbReference type="EMBL" id="KRK63529.1"/>
    </source>
</evidence>
<name>A0A0R1J3P4_9LACO</name>
<keyword evidence="1" id="KW-0472">Membrane</keyword>
<feature type="transmembrane region" description="Helical" evidence="1">
    <location>
        <begin position="59"/>
        <end position="76"/>
    </location>
</feature>
<dbReference type="RefSeq" id="WP_057767463.1">
    <property type="nucleotide sequence ID" value="NZ_AZDG01000032.1"/>
</dbReference>
<feature type="transmembrane region" description="Helical" evidence="1">
    <location>
        <begin position="32"/>
        <end position="52"/>
    </location>
</feature>
<accession>A0A0R1J3P4</accession>
<keyword evidence="3" id="KW-1185">Reference proteome</keyword>